<evidence type="ECO:0000313" key="8">
    <source>
        <dbReference type="EnsemblMetazoa" id="XP_001178344"/>
    </source>
</evidence>
<dbReference type="Gene3D" id="4.10.91.10">
    <property type="entry name" value="Cytochrome c oxidase, subunit VIIa"/>
    <property type="match status" value="1"/>
</dbReference>
<evidence type="ECO:0000256" key="4">
    <source>
        <dbReference type="ARBA" id="ARBA00023128"/>
    </source>
</evidence>
<dbReference type="PANTHER" id="PTHR10510:SF11">
    <property type="entry name" value="CYTOCHROME C OXIDASE SUBUNIT 7A, MITOCHONDRIAL"/>
    <property type="match status" value="1"/>
</dbReference>
<dbReference type="EnsemblMetazoa" id="XM_001178344">
    <property type="protein sequence ID" value="XP_001178344"/>
    <property type="gene ID" value="LOC753740"/>
</dbReference>
<feature type="compositionally biased region" description="Polar residues" evidence="6">
    <location>
        <begin position="1"/>
        <end position="12"/>
    </location>
</feature>
<dbReference type="Pfam" id="PF02238">
    <property type="entry name" value="COX7a"/>
    <property type="match status" value="1"/>
</dbReference>
<keyword evidence="3" id="KW-0999">Mitochondrion inner membrane</keyword>
<dbReference type="InterPro" id="IPR036539">
    <property type="entry name" value="Cyt_c_oxidase_su7a_sf"/>
</dbReference>
<dbReference type="RefSeq" id="XP_001178344.1">
    <property type="nucleotide sequence ID" value="XM_001178344.4"/>
</dbReference>
<protein>
    <submittedName>
        <fullName evidence="8">Uncharacterized protein</fullName>
    </submittedName>
</protein>
<evidence type="ECO:0000256" key="6">
    <source>
        <dbReference type="SAM" id="MobiDB-lite"/>
    </source>
</evidence>
<evidence type="ECO:0000256" key="1">
    <source>
        <dbReference type="ARBA" id="ARBA00004273"/>
    </source>
</evidence>
<keyword evidence="5 7" id="KW-0472">Membrane</keyword>
<keyword evidence="4" id="KW-0496">Mitochondrion</keyword>
<dbReference type="CDD" id="cd00928">
    <property type="entry name" value="Cyt_c_Oxidase_VIIa"/>
    <property type="match status" value="1"/>
</dbReference>
<name>A0A7M7G0Q9_STRPU</name>
<evidence type="ECO:0000256" key="2">
    <source>
        <dbReference type="ARBA" id="ARBA00009331"/>
    </source>
</evidence>
<dbReference type="OMA" id="GTIWSCY"/>
<keyword evidence="7" id="KW-1133">Transmembrane helix</keyword>
<dbReference type="PANTHER" id="PTHR10510">
    <property type="entry name" value="CYTOCHROME C OXIDASE POLYPEPTIDE 7A"/>
    <property type="match status" value="1"/>
</dbReference>
<dbReference type="Proteomes" id="UP000007110">
    <property type="component" value="Unassembled WGS sequence"/>
</dbReference>
<comment type="subcellular location">
    <subcellularLocation>
        <location evidence="1">Mitochondrion inner membrane</location>
    </subcellularLocation>
</comment>
<keyword evidence="7" id="KW-0812">Transmembrane</keyword>
<dbReference type="GO" id="GO:0005743">
    <property type="term" value="C:mitochondrial inner membrane"/>
    <property type="evidence" value="ECO:0007669"/>
    <property type="project" value="UniProtKB-SubCell"/>
</dbReference>
<dbReference type="GeneID" id="753740"/>
<proteinExistence type="inferred from homology"/>
<dbReference type="InterPro" id="IPR003177">
    <property type="entry name" value="Cytc_oxidase_su7a_met"/>
</dbReference>
<accession>A0A7M7G0Q9</accession>
<evidence type="ECO:0000256" key="5">
    <source>
        <dbReference type="ARBA" id="ARBA00023136"/>
    </source>
</evidence>
<dbReference type="InterPro" id="IPR039297">
    <property type="entry name" value="COX7a"/>
</dbReference>
<organism evidence="8 9">
    <name type="scientific">Strongylocentrotus purpuratus</name>
    <name type="common">Purple sea urchin</name>
    <dbReference type="NCBI Taxonomy" id="7668"/>
    <lineage>
        <taxon>Eukaryota</taxon>
        <taxon>Metazoa</taxon>
        <taxon>Echinodermata</taxon>
        <taxon>Eleutherozoa</taxon>
        <taxon>Echinozoa</taxon>
        <taxon>Echinoidea</taxon>
        <taxon>Euechinoidea</taxon>
        <taxon>Echinacea</taxon>
        <taxon>Camarodonta</taxon>
        <taxon>Echinidea</taxon>
        <taxon>Strongylocentrotidae</taxon>
        <taxon>Strongylocentrotus</taxon>
    </lineage>
</organism>
<reference evidence="8" key="2">
    <citation type="submission" date="2021-01" db="UniProtKB">
        <authorList>
            <consortium name="EnsemblMetazoa"/>
        </authorList>
    </citation>
    <scope>IDENTIFICATION</scope>
</reference>
<feature type="region of interest" description="Disordered" evidence="6">
    <location>
        <begin position="1"/>
        <end position="21"/>
    </location>
</feature>
<comment type="similarity">
    <text evidence="2">Belongs to the cytochrome c oxidase VIIa family.</text>
</comment>
<keyword evidence="9" id="KW-1185">Reference proteome</keyword>
<dbReference type="KEGG" id="spu:753740"/>
<evidence type="ECO:0000256" key="7">
    <source>
        <dbReference type="SAM" id="Phobius"/>
    </source>
</evidence>
<dbReference type="GO" id="GO:0006123">
    <property type="term" value="P:mitochondrial electron transport, cytochrome c to oxygen"/>
    <property type="evidence" value="ECO:0007669"/>
    <property type="project" value="InterPro"/>
</dbReference>
<reference evidence="9" key="1">
    <citation type="submission" date="2015-02" db="EMBL/GenBank/DDBJ databases">
        <title>Genome sequencing for Strongylocentrotus purpuratus.</title>
        <authorList>
            <person name="Murali S."/>
            <person name="Liu Y."/>
            <person name="Vee V."/>
            <person name="English A."/>
            <person name="Wang M."/>
            <person name="Skinner E."/>
            <person name="Han Y."/>
            <person name="Muzny D.M."/>
            <person name="Worley K.C."/>
            <person name="Gibbs R.A."/>
        </authorList>
    </citation>
    <scope>NUCLEOTIDE SEQUENCE</scope>
</reference>
<evidence type="ECO:0000256" key="3">
    <source>
        <dbReference type="ARBA" id="ARBA00022792"/>
    </source>
</evidence>
<sequence length="109" mass="11808">MAYKHNSASGKVTSADPLSAYNPGGLTQTKVKEASPIQFAQKPTPAGAMEKTLKDKKIALNQLRFGAADGLPVHLKLGRDRISFVFAMGLTTVGTIWSCYSLYKLSFKE</sequence>
<dbReference type="InParanoid" id="A0A7M7G0Q9"/>
<dbReference type="SUPFAM" id="SSF81419">
    <property type="entry name" value="Mitochondrial cytochrome c oxidase subunit VIIa"/>
    <property type="match status" value="1"/>
</dbReference>
<evidence type="ECO:0000313" key="9">
    <source>
        <dbReference type="Proteomes" id="UP000007110"/>
    </source>
</evidence>
<feature type="transmembrane region" description="Helical" evidence="7">
    <location>
        <begin position="84"/>
        <end position="103"/>
    </location>
</feature>
<dbReference type="OrthoDB" id="5966508at2759"/>
<dbReference type="AlphaFoldDB" id="A0A7M7G0Q9"/>
<dbReference type="GO" id="GO:0045277">
    <property type="term" value="C:respiratory chain complex IV"/>
    <property type="evidence" value="ECO:0007669"/>
    <property type="project" value="InterPro"/>
</dbReference>